<proteinExistence type="inferred from homology"/>
<feature type="signal peptide" evidence="2">
    <location>
        <begin position="1"/>
        <end position="23"/>
    </location>
</feature>
<dbReference type="Gene3D" id="3.40.190.150">
    <property type="entry name" value="Bordetella uptake gene, domain 1"/>
    <property type="match status" value="1"/>
</dbReference>
<dbReference type="InterPro" id="IPR042100">
    <property type="entry name" value="Bug_dom1"/>
</dbReference>
<evidence type="ECO:0000256" key="1">
    <source>
        <dbReference type="ARBA" id="ARBA00006987"/>
    </source>
</evidence>
<keyword evidence="2" id="KW-0732">Signal</keyword>
<dbReference type="PIRSF" id="PIRSF017082">
    <property type="entry name" value="YflP"/>
    <property type="match status" value="1"/>
</dbReference>
<dbReference type="EMBL" id="JAEUXJ010000020">
    <property type="protein sequence ID" value="MBL6458814.1"/>
    <property type="molecule type" value="Genomic_DNA"/>
</dbReference>
<gene>
    <name evidence="3" type="ORF">JMJ55_26130</name>
</gene>
<evidence type="ECO:0000313" key="3">
    <source>
        <dbReference type="EMBL" id="MBL6458814.1"/>
    </source>
</evidence>
<reference evidence="3 4" key="1">
    <citation type="submission" date="2021-01" db="EMBL/GenBank/DDBJ databases">
        <title>Belnapia mucosa sp. nov. and Belnapia arida sp. nov., isolated from the Tabernas Desert (Almeria, Spain).</title>
        <authorList>
            <person name="Molina-Menor E."/>
            <person name="Vidal-Verdu A."/>
            <person name="Calonge A."/>
            <person name="Satari L."/>
            <person name="Pereto Magraner J."/>
            <person name="Porcar Miralles M."/>
        </authorList>
    </citation>
    <scope>NUCLEOTIDE SEQUENCE [LARGE SCALE GENOMIC DNA]</scope>
    <source>
        <strain evidence="3 4">T6</strain>
    </source>
</reference>
<dbReference type="Pfam" id="PF03401">
    <property type="entry name" value="TctC"/>
    <property type="match status" value="1"/>
</dbReference>
<comment type="caution">
    <text evidence="3">The sequence shown here is derived from an EMBL/GenBank/DDBJ whole genome shotgun (WGS) entry which is preliminary data.</text>
</comment>
<dbReference type="InterPro" id="IPR005064">
    <property type="entry name" value="BUG"/>
</dbReference>
<feature type="chain" id="PRO_5045406627" evidence="2">
    <location>
        <begin position="24"/>
        <end position="317"/>
    </location>
</feature>
<accession>A0ABS1VAW3</accession>
<dbReference type="Proteomes" id="UP000606490">
    <property type="component" value="Unassembled WGS sequence"/>
</dbReference>
<keyword evidence="4" id="KW-1185">Reference proteome</keyword>
<dbReference type="PANTHER" id="PTHR42928:SF5">
    <property type="entry name" value="BLR1237 PROTEIN"/>
    <property type="match status" value="1"/>
</dbReference>
<name>A0ABS1VAW3_9PROT</name>
<evidence type="ECO:0000256" key="2">
    <source>
        <dbReference type="SAM" id="SignalP"/>
    </source>
</evidence>
<protein>
    <submittedName>
        <fullName evidence="3">Tripartite tricarboxylate transporter substrate binding protein</fullName>
    </submittedName>
</protein>
<dbReference type="Gene3D" id="3.40.190.10">
    <property type="entry name" value="Periplasmic binding protein-like II"/>
    <property type="match status" value="1"/>
</dbReference>
<evidence type="ECO:0000313" key="4">
    <source>
        <dbReference type="Proteomes" id="UP000606490"/>
    </source>
</evidence>
<dbReference type="PANTHER" id="PTHR42928">
    <property type="entry name" value="TRICARBOXYLATE-BINDING PROTEIN"/>
    <property type="match status" value="1"/>
</dbReference>
<sequence>MSFLSLHGLASAFLLLASGSAWSAYPDHAIRVVVPWPAGGSSDLIGRVFAEGLSKQLGVGVVVENRPGANGVIGMSVVQRAAPDGYTLVGTVSEPLTINPAIMRTVPYDVATQFEPLGLIARTSFVMVASSSFPAGDVQGTIALARQRPGVLTVGSYGIADMFLASFEYETGTRFLRVPYQGAAPAITATIASQVDLTMVASSTAQPVTDSLKLIAVGSAQRLPMFPQLRTFGEQGMPSFQIGNWAAVLAPSGLPAEVRAVLVPAIERVVASEEFRARLANGGIEAEHLAPESLARMIQEDAARWRNVVRGMNVPVQ</sequence>
<comment type="similarity">
    <text evidence="1">Belongs to the UPF0065 (bug) family.</text>
</comment>
<organism evidence="3 4">
    <name type="scientific">Belnapia mucosa</name>
    <dbReference type="NCBI Taxonomy" id="2804532"/>
    <lineage>
        <taxon>Bacteria</taxon>
        <taxon>Pseudomonadati</taxon>
        <taxon>Pseudomonadota</taxon>
        <taxon>Alphaproteobacteria</taxon>
        <taxon>Acetobacterales</taxon>
        <taxon>Roseomonadaceae</taxon>
        <taxon>Belnapia</taxon>
    </lineage>
</organism>
<dbReference type="RefSeq" id="WP_202828556.1">
    <property type="nucleotide sequence ID" value="NZ_JAEUXJ010000020.1"/>
</dbReference>
<dbReference type="CDD" id="cd07012">
    <property type="entry name" value="PBP2_Bug_TTT"/>
    <property type="match status" value="1"/>
</dbReference>